<comment type="caution">
    <text evidence="8">The sequence shown here is derived from an EMBL/GenBank/DDBJ whole genome shotgun (WGS) entry which is preliminary data.</text>
</comment>
<accession>A0ABU8VP76</accession>
<dbReference type="SMART" id="SM00382">
    <property type="entry name" value="AAA"/>
    <property type="match status" value="1"/>
</dbReference>
<keyword evidence="1" id="KW-0547">Nucleotide-binding</keyword>
<keyword evidence="9" id="KW-1185">Reference proteome</keyword>
<dbReference type="CDD" id="cd00130">
    <property type="entry name" value="PAS"/>
    <property type="match status" value="1"/>
</dbReference>
<dbReference type="Gene3D" id="3.40.50.300">
    <property type="entry name" value="P-loop containing nucleotide triphosphate hydrolases"/>
    <property type="match status" value="1"/>
</dbReference>
<evidence type="ECO:0000313" key="8">
    <source>
        <dbReference type="EMBL" id="MEJ8814805.1"/>
    </source>
</evidence>
<feature type="domain" description="Sigma-54 factor interaction" evidence="7">
    <location>
        <begin position="361"/>
        <end position="587"/>
    </location>
</feature>
<dbReference type="InterPro" id="IPR058031">
    <property type="entry name" value="AAA_lid_NorR"/>
</dbReference>
<dbReference type="InterPro" id="IPR002197">
    <property type="entry name" value="HTH_Fis"/>
</dbReference>
<evidence type="ECO:0000256" key="2">
    <source>
        <dbReference type="ARBA" id="ARBA00022840"/>
    </source>
</evidence>
<evidence type="ECO:0000256" key="5">
    <source>
        <dbReference type="ARBA" id="ARBA00023163"/>
    </source>
</evidence>
<evidence type="ECO:0000259" key="7">
    <source>
        <dbReference type="PROSITE" id="PS50045"/>
    </source>
</evidence>
<proteinExistence type="predicted"/>
<dbReference type="InterPro" id="IPR029016">
    <property type="entry name" value="GAF-like_dom_sf"/>
</dbReference>
<dbReference type="Proteomes" id="UP001365846">
    <property type="component" value="Unassembled WGS sequence"/>
</dbReference>
<dbReference type="Gene3D" id="3.30.450.40">
    <property type="match status" value="1"/>
</dbReference>
<dbReference type="InterPro" id="IPR000014">
    <property type="entry name" value="PAS"/>
</dbReference>
<dbReference type="InterPro" id="IPR027417">
    <property type="entry name" value="P-loop_NTPase"/>
</dbReference>
<sequence length="708" mass="77137">MVAPPRELAAPARTWTTPEALPLPQQKERTELIEQWHQRCSALGLTRVERPDFEPLMRGDLAVARERNQRLFTHAAPVMEMLFEQIVDTESMIVLADVSGTILHSVGDDRFLQRADKVALTPGVNWAEHSKGTNAIGTALFEEAPTVVHGGEHFIHANHFLTCSAAPIFDPRGNMLGVLDVTGDQRSYHRHTMGLVRMSARMIENQWLSDDYGNRLRLHFHSRVEFIGTLLEGIIVVGADGKILGANRSALDQLDMSSAALRMHSLTSLFGTTAPAVFDHFRSPLPTPMTLCLSNGRQFHVSARFNGPQRSMAMEPRSAPVVDSAGLRSGAGAEPRLPAGVLAGATAHSADGTLFSGLHYLNTGDPQIGALIQKVQRVINRDIPLLILGETGTGKELLARAVHQDSNRARQPFVAVNCASIPESLIEAELFGYEDGAFTGARRKGAVGRIVQANGGTLFLDEIGDMPLALQARLLRVLQERQVTPLGSLKSIPVDIAVIGATHRKLRDMIEAGSFREDLYYRLNGLVVKLPALRERHDLDVVARRILLSDCPHGTPEISARVMALFKAYAWPGNVRQLANVLRTAAVMAAGEGQIEEHHLSDDFLEDARSGRAPSPPQVSMPIRVAPPVAEAMPMHFTEPLGERSAEPEAESGPAQATAEPATPRTLGEAEVELIRSTLAAANGNISVASKRLGISRNTIYRKLRWGK</sequence>
<dbReference type="RefSeq" id="WP_340360034.1">
    <property type="nucleotide sequence ID" value="NZ_JBBKZU010000015.1"/>
</dbReference>
<dbReference type="CDD" id="cd00009">
    <property type="entry name" value="AAA"/>
    <property type="match status" value="1"/>
</dbReference>
<dbReference type="EMBL" id="JBBKZU010000015">
    <property type="protein sequence ID" value="MEJ8814805.1"/>
    <property type="molecule type" value="Genomic_DNA"/>
</dbReference>
<dbReference type="PROSITE" id="PS00675">
    <property type="entry name" value="SIGMA54_INTERACT_1"/>
    <property type="match status" value="1"/>
</dbReference>
<dbReference type="PROSITE" id="PS50045">
    <property type="entry name" value="SIGMA54_INTERACT_4"/>
    <property type="match status" value="1"/>
</dbReference>
<evidence type="ECO:0000256" key="6">
    <source>
        <dbReference type="SAM" id="MobiDB-lite"/>
    </source>
</evidence>
<keyword evidence="5" id="KW-0804">Transcription</keyword>
<keyword evidence="4" id="KW-0238">DNA-binding</keyword>
<dbReference type="InterPro" id="IPR025944">
    <property type="entry name" value="Sigma_54_int_dom_CS"/>
</dbReference>
<evidence type="ECO:0000313" key="9">
    <source>
        <dbReference type="Proteomes" id="UP001365846"/>
    </source>
</evidence>
<dbReference type="PANTHER" id="PTHR32071">
    <property type="entry name" value="TRANSCRIPTIONAL REGULATORY PROTEIN"/>
    <property type="match status" value="1"/>
</dbReference>
<protein>
    <submittedName>
        <fullName evidence="8">Sigma-54-dependent Fis family transcriptional regulator</fullName>
    </submittedName>
</protein>
<dbReference type="PROSITE" id="PS00676">
    <property type="entry name" value="SIGMA54_INTERACT_2"/>
    <property type="match status" value="1"/>
</dbReference>
<name>A0ABU8VP76_9BURK</name>
<dbReference type="InterPro" id="IPR002078">
    <property type="entry name" value="Sigma_54_int"/>
</dbReference>
<dbReference type="InterPro" id="IPR025943">
    <property type="entry name" value="Sigma_54_int_dom_ATP-bd_2"/>
</dbReference>
<dbReference type="Pfam" id="PF02954">
    <property type="entry name" value="HTH_8"/>
    <property type="match status" value="1"/>
</dbReference>
<feature type="region of interest" description="Disordered" evidence="6">
    <location>
        <begin position="641"/>
        <end position="665"/>
    </location>
</feature>
<dbReference type="Pfam" id="PF01590">
    <property type="entry name" value="GAF"/>
    <property type="match status" value="1"/>
</dbReference>
<keyword evidence="2" id="KW-0067">ATP-binding</keyword>
<dbReference type="InterPro" id="IPR025662">
    <property type="entry name" value="Sigma_54_int_dom_ATP-bd_1"/>
</dbReference>
<dbReference type="InterPro" id="IPR003593">
    <property type="entry name" value="AAA+_ATPase"/>
</dbReference>
<dbReference type="InterPro" id="IPR009057">
    <property type="entry name" value="Homeodomain-like_sf"/>
</dbReference>
<keyword evidence="3" id="KW-0805">Transcription regulation</keyword>
<dbReference type="Pfam" id="PF00158">
    <property type="entry name" value="Sigma54_activat"/>
    <property type="match status" value="1"/>
</dbReference>
<dbReference type="PANTHER" id="PTHR32071:SF77">
    <property type="entry name" value="TRANSCRIPTIONAL REGULATORY PROTEIN"/>
    <property type="match status" value="1"/>
</dbReference>
<dbReference type="SUPFAM" id="SSF55781">
    <property type="entry name" value="GAF domain-like"/>
    <property type="match status" value="1"/>
</dbReference>
<evidence type="ECO:0000256" key="4">
    <source>
        <dbReference type="ARBA" id="ARBA00023125"/>
    </source>
</evidence>
<dbReference type="SUPFAM" id="SSF52540">
    <property type="entry name" value="P-loop containing nucleoside triphosphate hydrolases"/>
    <property type="match status" value="1"/>
</dbReference>
<evidence type="ECO:0000256" key="3">
    <source>
        <dbReference type="ARBA" id="ARBA00023015"/>
    </source>
</evidence>
<dbReference type="SUPFAM" id="SSF46689">
    <property type="entry name" value="Homeodomain-like"/>
    <property type="match status" value="1"/>
</dbReference>
<dbReference type="InterPro" id="IPR003018">
    <property type="entry name" value="GAF"/>
</dbReference>
<gene>
    <name evidence="8" type="ORF">WKW77_27285</name>
</gene>
<dbReference type="Gene3D" id="1.10.10.60">
    <property type="entry name" value="Homeodomain-like"/>
    <property type="match status" value="1"/>
</dbReference>
<dbReference type="PROSITE" id="PS00688">
    <property type="entry name" value="SIGMA54_INTERACT_3"/>
    <property type="match status" value="1"/>
</dbReference>
<organism evidence="8 9">
    <name type="scientific">Variovorax ureilyticus</name>
    <dbReference type="NCBI Taxonomy" id="1836198"/>
    <lineage>
        <taxon>Bacteria</taxon>
        <taxon>Pseudomonadati</taxon>
        <taxon>Pseudomonadota</taxon>
        <taxon>Betaproteobacteria</taxon>
        <taxon>Burkholderiales</taxon>
        <taxon>Comamonadaceae</taxon>
        <taxon>Variovorax</taxon>
    </lineage>
</organism>
<reference evidence="8 9" key="1">
    <citation type="submission" date="2024-03" db="EMBL/GenBank/DDBJ databases">
        <title>Novel species of the genus Variovorax.</title>
        <authorList>
            <person name="Liu Q."/>
            <person name="Xin Y.-H."/>
        </authorList>
    </citation>
    <scope>NUCLEOTIDE SEQUENCE [LARGE SCALE GENOMIC DNA]</scope>
    <source>
        <strain evidence="8 9">KACC 18899</strain>
    </source>
</reference>
<dbReference type="Gene3D" id="1.10.8.60">
    <property type="match status" value="1"/>
</dbReference>
<evidence type="ECO:0000256" key="1">
    <source>
        <dbReference type="ARBA" id="ARBA00022741"/>
    </source>
</evidence>
<dbReference type="Pfam" id="PF25601">
    <property type="entry name" value="AAA_lid_14"/>
    <property type="match status" value="1"/>
</dbReference>